<dbReference type="PANTHER" id="PTHR43611:SF3">
    <property type="entry name" value="FLAVIN MONONUCLEOTIDE HYDROLASE 1, CHLOROPLATIC"/>
    <property type="match status" value="1"/>
</dbReference>
<dbReference type="Gene3D" id="1.10.150.240">
    <property type="entry name" value="Putative phosphatase, domain 2"/>
    <property type="match status" value="1"/>
</dbReference>
<gene>
    <name evidence="1" type="ORF">SAMN05421823_102497</name>
</gene>
<dbReference type="Proteomes" id="UP000198510">
    <property type="component" value="Unassembled WGS sequence"/>
</dbReference>
<dbReference type="InterPro" id="IPR036412">
    <property type="entry name" value="HAD-like_sf"/>
</dbReference>
<dbReference type="OrthoDB" id="9797415at2"/>
<dbReference type="PANTHER" id="PTHR43611">
    <property type="entry name" value="ALPHA-D-GLUCOSE 1-PHOSPHATE PHOSPHATASE"/>
    <property type="match status" value="1"/>
</dbReference>
<protein>
    <submittedName>
        <fullName evidence="1">Putative hydrolase of the HAD superfamily</fullName>
    </submittedName>
</protein>
<organism evidence="1 2">
    <name type="scientific">Catalinimonas alkaloidigena</name>
    <dbReference type="NCBI Taxonomy" id="1075417"/>
    <lineage>
        <taxon>Bacteria</taxon>
        <taxon>Pseudomonadati</taxon>
        <taxon>Bacteroidota</taxon>
        <taxon>Cytophagia</taxon>
        <taxon>Cytophagales</taxon>
        <taxon>Catalimonadaceae</taxon>
        <taxon>Catalinimonas</taxon>
    </lineage>
</organism>
<keyword evidence="2" id="KW-1185">Reference proteome</keyword>
<dbReference type="SUPFAM" id="SSF56784">
    <property type="entry name" value="HAD-like"/>
    <property type="match status" value="1"/>
</dbReference>
<dbReference type="STRING" id="1075417.SAMN05421823_102497"/>
<evidence type="ECO:0000313" key="2">
    <source>
        <dbReference type="Proteomes" id="UP000198510"/>
    </source>
</evidence>
<dbReference type="EMBL" id="FNFO01000002">
    <property type="protein sequence ID" value="SDK33979.1"/>
    <property type="molecule type" value="Genomic_DNA"/>
</dbReference>
<dbReference type="InterPro" id="IPR023198">
    <property type="entry name" value="PGP-like_dom2"/>
</dbReference>
<dbReference type="CDD" id="cd02603">
    <property type="entry name" value="HAD_sEH-N_like"/>
    <property type="match status" value="1"/>
</dbReference>
<dbReference type="InterPro" id="IPR023214">
    <property type="entry name" value="HAD_sf"/>
</dbReference>
<dbReference type="NCBIfam" id="TIGR01509">
    <property type="entry name" value="HAD-SF-IA-v3"/>
    <property type="match status" value="1"/>
</dbReference>
<sequence>MTDFSTVRNLIFDLGGVIINIDPQLTYQAMAKLAGREADQLLAQLREHRLVERLESGQISNEEFLAEARQTLALQGSDEDLRQAWNELLLDLPAERIDRLRELGQHYRVFLLSNTNAFHIPTVERILHEATHVQTLDELFEKAYYSYQVGYIKPDAAIFQFVLEDSQLNAEETVFIDDSFANVQAAEQLGIRTIHVQPPQTMLDYLKDA</sequence>
<accession>A0A1G9B344</accession>
<dbReference type="AlphaFoldDB" id="A0A1G9B344"/>
<dbReference type="Gene3D" id="3.40.50.1000">
    <property type="entry name" value="HAD superfamily/HAD-like"/>
    <property type="match status" value="1"/>
</dbReference>
<dbReference type="SFLD" id="SFLDS00003">
    <property type="entry name" value="Haloacid_Dehalogenase"/>
    <property type="match status" value="1"/>
</dbReference>
<name>A0A1G9B344_9BACT</name>
<reference evidence="1 2" key="1">
    <citation type="submission" date="2016-10" db="EMBL/GenBank/DDBJ databases">
        <authorList>
            <person name="de Groot N.N."/>
        </authorList>
    </citation>
    <scope>NUCLEOTIDE SEQUENCE [LARGE SCALE GENOMIC DNA]</scope>
    <source>
        <strain evidence="1 2">DSM 25186</strain>
    </source>
</reference>
<dbReference type="PRINTS" id="PR00413">
    <property type="entry name" value="HADHALOGNASE"/>
</dbReference>
<evidence type="ECO:0000313" key="1">
    <source>
        <dbReference type="EMBL" id="SDK33979.1"/>
    </source>
</evidence>
<dbReference type="SFLD" id="SFLDG01129">
    <property type="entry name" value="C1.5:_HAD__Beta-PGM__Phosphata"/>
    <property type="match status" value="1"/>
</dbReference>
<keyword evidence="1" id="KW-0378">Hydrolase</keyword>
<dbReference type="InterPro" id="IPR006439">
    <property type="entry name" value="HAD-SF_hydro_IA"/>
</dbReference>
<dbReference type="RefSeq" id="WP_089680200.1">
    <property type="nucleotide sequence ID" value="NZ_FNFO01000002.1"/>
</dbReference>
<dbReference type="Pfam" id="PF00702">
    <property type="entry name" value="Hydrolase"/>
    <property type="match status" value="1"/>
</dbReference>
<dbReference type="GO" id="GO:0016787">
    <property type="term" value="F:hydrolase activity"/>
    <property type="evidence" value="ECO:0007669"/>
    <property type="project" value="UniProtKB-KW"/>
</dbReference>
<proteinExistence type="predicted"/>